<proteinExistence type="predicted"/>
<protein>
    <submittedName>
        <fullName evidence="1">Uncharacterized protein</fullName>
    </submittedName>
</protein>
<reference evidence="1 2" key="1">
    <citation type="submission" date="2018-11" db="EMBL/GenBank/DDBJ databases">
        <authorList>
            <consortium name="Pathogen Informatics"/>
        </authorList>
    </citation>
    <scope>NUCLEOTIDE SEQUENCE [LARGE SCALE GENOMIC DNA]</scope>
</reference>
<dbReference type="EMBL" id="UYRU01077239">
    <property type="protein sequence ID" value="VDN27907.1"/>
    <property type="molecule type" value="Genomic_DNA"/>
</dbReference>
<gene>
    <name evidence="1" type="ORF">DILT_LOCUS15092</name>
</gene>
<sequence>MILDMEQSIAYMESIPDFEDRLALLNSTKDRLEALVAPQFMELLDTHDFSEEDTSRLDALRRLIAIFAAVRRSDVAVRYYTSWFSSRLNSLWELPWERSPSDDSTGIHISAGDASKSSSLVRRVVTFLQSAIQQLDDQPFLITKLFSE</sequence>
<keyword evidence="2" id="KW-1185">Reference proteome</keyword>
<dbReference type="OrthoDB" id="245173at2759"/>
<accession>A0A3P7MZ40</accession>
<dbReference type="Proteomes" id="UP000281553">
    <property type="component" value="Unassembled WGS sequence"/>
</dbReference>
<evidence type="ECO:0000313" key="2">
    <source>
        <dbReference type="Proteomes" id="UP000281553"/>
    </source>
</evidence>
<organism evidence="1 2">
    <name type="scientific">Dibothriocephalus latus</name>
    <name type="common">Fish tapeworm</name>
    <name type="synonym">Diphyllobothrium latum</name>
    <dbReference type="NCBI Taxonomy" id="60516"/>
    <lineage>
        <taxon>Eukaryota</taxon>
        <taxon>Metazoa</taxon>
        <taxon>Spiralia</taxon>
        <taxon>Lophotrochozoa</taxon>
        <taxon>Platyhelminthes</taxon>
        <taxon>Cestoda</taxon>
        <taxon>Eucestoda</taxon>
        <taxon>Diphyllobothriidea</taxon>
        <taxon>Diphyllobothriidae</taxon>
        <taxon>Dibothriocephalus</taxon>
    </lineage>
</organism>
<name>A0A3P7MZ40_DIBLA</name>
<dbReference type="AlphaFoldDB" id="A0A3P7MZ40"/>
<evidence type="ECO:0000313" key="1">
    <source>
        <dbReference type="EMBL" id="VDN27907.1"/>
    </source>
</evidence>